<protein>
    <submittedName>
        <fullName evidence="1">Histidine phosphatase family protein</fullName>
    </submittedName>
</protein>
<dbReference type="Proteomes" id="UP000264330">
    <property type="component" value="Unassembled WGS sequence"/>
</dbReference>
<accession>A0A3D5IXF9</accession>
<proteinExistence type="predicted"/>
<dbReference type="SMART" id="SM00855">
    <property type="entry name" value="PGAM"/>
    <property type="match status" value="1"/>
</dbReference>
<comment type="caution">
    <text evidence="1">The sequence shown here is derived from an EMBL/GenBank/DDBJ whole genome shotgun (WGS) entry which is preliminary data.</text>
</comment>
<evidence type="ECO:0000313" key="1">
    <source>
        <dbReference type="EMBL" id="HCV80569.1"/>
    </source>
</evidence>
<dbReference type="Gene3D" id="3.40.50.1240">
    <property type="entry name" value="Phosphoglycerate mutase-like"/>
    <property type="match status" value="1"/>
</dbReference>
<dbReference type="SUPFAM" id="SSF53254">
    <property type="entry name" value="Phosphoglycerate mutase-like"/>
    <property type="match status" value="1"/>
</dbReference>
<dbReference type="CDD" id="cd07040">
    <property type="entry name" value="HP"/>
    <property type="match status" value="1"/>
</dbReference>
<dbReference type="OMA" id="HAKSDWP"/>
<name>A0A3D5IXF9_9FLAO</name>
<gene>
    <name evidence="1" type="ORF">DGQ38_05915</name>
</gene>
<dbReference type="RefSeq" id="WP_013071338.1">
    <property type="nucleotide sequence ID" value="NZ_CAJXAW010000025.1"/>
</dbReference>
<reference evidence="1 2" key="1">
    <citation type="journal article" date="2018" name="Nat. Biotechnol.">
        <title>A standardized bacterial taxonomy based on genome phylogeny substantially revises the tree of life.</title>
        <authorList>
            <person name="Parks D.H."/>
            <person name="Chuvochina M."/>
            <person name="Waite D.W."/>
            <person name="Rinke C."/>
            <person name="Skarshewski A."/>
            <person name="Chaumeil P.A."/>
            <person name="Hugenholtz P."/>
        </authorList>
    </citation>
    <scope>NUCLEOTIDE SEQUENCE [LARGE SCALE GENOMIC DNA]</scope>
    <source>
        <strain evidence="1">UBA9359</strain>
    </source>
</reference>
<sequence>MKRLIVVRHGKSSWKHQVPDDERPLKKRALKDAKAVLGIFDTFFKQNIDSDSAMFWSSPATRAHETAKIFKKKLGIKDENFQVKKALYTFNSRELKNIICSAPNSIETLVVFSHNPGITNLVNAMGDRKFDNIPTTGLCVIDFEDSNWDTITSGKTLLTLFPKNLR</sequence>
<dbReference type="Pfam" id="PF00300">
    <property type="entry name" value="His_Phos_1"/>
    <property type="match status" value="1"/>
</dbReference>
<evidence type="ECO:0000313" key="2">
    <source>
        <dbReference type="Proteomes" id="UP000264330"/>
    </source>
</evidence>
<dbReference type="AlphaFoldDB" id="A0A3D5IXF9"/>
<dbReference type="InterPro" id="IPR029033">
    <property type="entry name" value="His_PPase_superfam"/>
</dbReference>
<organism evidence="1 2">
    <name type="scientific">Zunongwangia profunda</name>
    <dbReference type="NCBI Taxonomy" id="398743"/>
    <lineage>
        <taxon>Bacteria</taxon>
        <taxon>Pseudomonadati</taxon>
        <taxon>Bacteroidota</taxon>
        <taxon>Flavobacteriia</taxon>
        <taxon>Flavobacteriales</taxon>
        <taxon>Flavobacteriaceae</taxon>
        <taxon>Zunongwangia</taxon>
    </lineage>
</organism>
<dbReference type="EMBL" id="DPMF01000137">
    <property type="protein sequence ID" value="HCV80569.1"/>
    <property type="molecule type" value="Genomic_DNA"/>
</dbReference>
<dbReference type="InterPro" id="IPR013078">
    <property type="entry name" value="His_Pase_superF_clade-1"/>
</dbReference>